<dbReference type="Pfam" id="PF05795">
    <property type="entry name" value="Plasmodium_Vir"/>
    <property type="match status" value="2"/>
</dbReference>
<keyword evidence="1" id="KW-1133">Transmembrane helix</keyword>
<dbReference type="EMBL" id="FLRI01000423">
    <property type="protein sequence ID" value="SBT84323.1"/>
    <property type="molecule type" value="Genomic_DNA"/>
</dbReference>
<evidence type="ECO:0000313" key="2">
    <source>
        <dbReference type="EMBL" id="SBT84323.1"/>
    </source>
</evidence>
<evidence type="ECO:0000256" key="1">
    <source>
        <dbReference type="SAM" id="Phobius"/>
    </source>
</evidence>
<name>A0A1D3JES0_PLAOA</name>
<sequence length="337" mass="38986">MDLKMEHADELLKDSDEYKKYVEFNNIDSPDGYEDSFSEALNSESGDSKIKDLCGKLAGNLKIIFQSKNITGYNTSEQCGYLHFWLYYELSKIFRDNKGQTNTQDTISNIFAGWSNFNKKISNNTCSGRFSFDDSMDKWIEGKLFHDYFKNFDYISNTEAFKDKKCEAYNKYINHINTLYKNFKDKSYYSSSIYRYLRSYTNDKYNPAKLISKLECKNDKQTMDSHTHQYANLGRAMEQADSVSELQRDDAQSGIPSTDSNSSSIVGSSVSLIGMFILFFTTYKFTPLGSWIYGKITKKEKIQNNIELLTNELLENHSEYIDINDNNSTFHVAYSST</sequence>
<gene>
    <name evidence="2" type="primary">PocGH01_00189300</name>
    <name evidence="2" type="ORF">POCGH01_00189300</name>
</gene>
<dbReference type="VEuPathDB" id="PlasmoDB:PocGH01_00189300"/>
<dbReference type="InterPro" id="IPR008780">
    <property type="entry name" value="Plasmodium_Vir"/>
</dbReference>
<proteinExistence type="predicted"/>
<dbReference type="OrthoDB" id="388607at2759"/>
<keyword evidence="1" id="KW-0472">Membrane</keyword>
<keyword evidence="1" id="KW-0812">Transmembrane</keyword>
<evidence type="ECO:0000313" key="3">
    <source>
        <dbReference type="Proteomes" id="UP000242942"/>
    </source>
</evidence>
<dbReference type="VEuPathDB" id="PlasmoDB:POWCR01_000207900"/>
<dbReference type="AlphaFoldDB" id="A0A1D3JES0"/>
<organism evidence="2 3">
    <name type="scientific">Plasmodium ovale</name>
    <name type="common">malaria parasite P. ovale</name>
    <dbReference type="NCBI Taxonomy" id="36330"/>
    <lineage>
        <taxon>Eukaryota</taxon>
        <taxon>Sar</taxon>
        <taxon>Alveolata</taxon>
        <taxon>Apicomplexa</taxon>
        <taxon>Aconoidasida</taxon>
        <taxon>Haemosporida</taxon>
        <taxon>Plasmodiidae</taxon>
        <taxon>Plasmodium</taxon>
        <taxon>Plasmodium (Plasmodium)</taxon>
    </lineage>
</organism>
<feature type="transmembrane region" description="Helical" evidence="1">
    <location>
        <begin position="265"/>
        <end position="285"/>
    </location>
</feature>
<accession>A0A1D3JES0</accession>
<dbReference type="Proteomes" id="UP000242942">
    <property type="component" value="Unassembled WGS sequence"/>
</dbReference>
<protein>
    <submittedName>
        <fullName evidence="2">PIR protein</fullName>
    </submittedName>
</protein>
<reference evidence="2 3" key="1">
    <citation type="submission" date="2016-06" db="EMBL/GenBank/DDBJ databases">
        <authorList>
            <consortium name="Pathogen Informatics"/>
        </authorList>
    </citation>
    <scope>NUCLEOTIDE SEQUENCE [LARGE SCALE GENOMIC DNA]</scope>
    <source>
        <strain evidence="2">PocGH01</strain>
    </source>
</reference>
<keyword evidence="3" id="KW-1185">Reference proteome</keyword>